<dbReference type="InterPro" id="IPR015890">
    <property type="entry name" value="Chorismate_C"/>
</dbReference>
<comment type="catalytic activity">
    <reaction evidence="14 15">
        <text>chorismate + L-glutamine = anthranilate + pyruvate + L-glutamate + H(+)</text>
        <dbReference type="Rhea" id="RHEA:21732"/>
        <dbReference type="ChEBI" id="CHEBI:15361"/>
        <dbReference type="ChEBI" id="CHEBI:15378"/>
        <dbReference type="ChEBI" id="CHEBI:16567"/>
        <dbReference type="ChEBI" id="CHEBI:29748"/>
        <dbReference type="ChEBI" id="CHEBI:29985"/>
        <dbReference type="ChEBI" id="CHEBI:58359"/>
        <dbReference type="EC" id="4.1.3.27"/>
    </reaction>
</comment>
<dbReference type="GO" id="GO:0004049">
    <property type="term" value="F:anthranilate synthase activity"/>
    <property type="evidence" value="ECO:0007669"/>
    <property type="project" value="UniProtKB-EC"/>
</dbReference>
<dbReference type="InterPro" id="IPR005801">
    <property type="entry name" value="ADC_synthase"/>
</dbReference>
<feature type="domain" description="Chorismate-utilising enzyme C-terminal" evidence="16">
    <location>
        <begin position="244"/>
        <end position="502"/>
    </location>
</feature>
<reference evidence="18" key="2">
    <citation type="submission" date="2020-09" db="EMBL/GenBank/DDBJ databases">
        <authorList>
            <person name="Sun Q."/>
            <person name="Zhou Y."/>
        </authorList>
    </citation>
    <scope>NUCLEOTIDE SEQUENCE</scope>
    <source>
        <strain evidence="18">CGMCC 1.12785</strain>
    </source>
</reference>
<gene>
    <name evidence="15 18" type="primary">trpE</name>
    <name evidence="18" type="ORF">GCM10011333_21310</name>
</gene>
<evidence type="ECO:0000256" key="6">
    <source>
        <dbReference type="ARBA" id="ARBA00020653"/>
    </source>
</evidence>
<comment type="subunit">
    <text evidence="4 15">Heterotetramer consisting of two non-identical subunits: a beta subunit (TrpG) and a large alpha subunit (TrpE).</text>
</comment>
<reference evidence="18" key="1">
    <citation type="journal article" date="2014" name="Int. J. Syst. Evol. Microbiol.">
        <title>Complete genome sequence of Corynebacterium casei LMG S-19264T (=DSM 44701T), isolated from a smear-ripened cheese.</title>
        <authorList>
            <consortium name="US DOE Joint Genome Institute (JGI-PGF)"/>
            <person name="Walter F."/>
            <person name="Albersmeier A."/>
            <person name="Kalinowski J."/>
            <person name="Ruckert C."/>
        </authorList>
    </citation>
    <scope>NUCLEOTIDE SEQUENCE</scope>
    <source>
        <strain evidence="18">CGMCC 1.12785</strain>
    </source>
</reference>
<dbReference type="Gene3D" id="3.60.120.10">
    <property type="entry name" value="Anthranilate synthase"/>
    <property type="match status" value="1"/>
</dbReference>
<dbReference type="InterPro" id="IPR006805">
    <property type="entry name" value="Anth_synth_I_N"/>
</dbReference>
<evidence type="ECO:0000256" key="4">
    <source>
        <dbReference type="ARBA" id="ARBA00011575"/>
    </source>
</evidence>
<feature type="domain" description="Anthranilate synthase component I N-terminal" evidence="17">
    <location>
        <begin position="41"/>
        <end position="186"/>
    </location>
</feature>
<comment type="caution">
    <text evidence="18">The sequence shown here is derived from an EMBL/GenBank/DDBJ whole genome shotgun (WGS) entry which is preliminary data.</text>
</comment>
<dbReference type="PANTHER" id="PTHR11236">
    <property type="entry name" value="AMINOBENZOATE/ANTHRANILATE SYNTHASE"/>
    <property type="match status" value="1"/>
</dbReference>
<comment type="pathway">
    <text evidence="2 15">Amino-acid biosynthesis; L-tryptophan biosynthesis; L-tryptophan from chorismate: step 1/5.</text>
</comment>
<accession>A0A8J2TYW1</accession>
<dbReference type="EMBL" id="BMFY01000008">
    <property type="protein sequence ID" value="GGA17898.1"/>
    <property type="molecule type" value="Genomic_DNA"/>
</dbReference>
<dbReference type="EC" id="4.1.3.27" evidence="5 15"/>
<dbReference type="UniPathway" id="UPA00035">
    <property type="reaction ID" value="UER00040"/>
</dbReference>
<sequence length="522" mass="55226">MSAAPHSRDHAAISPGLAEFRVLARGTRVIPVTRRLIADGETPVGLYRKLALDADGSARPGTFLLESAQGGAWARYSFIGASAVATLSEREGQTHWLGTPPAGLPVDGDPLATAESVLRQLASPLGGLHGDLPPLACGLVGYIGWDAVRRWEKLGPGADDELGVPELALMIPGDLAIYDHYTAEVVLVANAINMDGSAERVDAAHADAAARLDRMTRALLAPAPATVVAGDFSAVPEVQHYSERADYTEAIHAAKRAIVDGEAFQVVLAQRFTTACEAAPLEVYRALRRTNPSPYMYLLNLQGTEETGFAVIGSSPEALVTVKENEVYTHPIAGSRPRGAHPEDDALLAKELLDDPKERAEHLMLVDLARNDLAKVSVPGTVDVVEFMEIERFSHIMHLSSTVTGRLARGVTGIDVLKATFPAGTLSGAPKPRALQLIDELEPVGRGIYGGVVGYLSFSGDLDLAIAIRTGVLKDGRMTVQAGGGIVADSVPELEIQESENKAAAVLRAARAAATLRPPEPS</sequence>
<keyword evidence="7 15" id="KW-0028">Amino-acid biosynthesis</keyword>
<dbReference type="GO" id="GO:0000162">
    <property type="term" value="P:L-tryptophan biosynthetic process"/>
    <property type="evidence" value="ECO:0007669"/>
    <property type="project" value="UniProtKB-UniPathway"/>
</dbReference>
<keyword evidence="9 15" id="KW-0822">Tryptophan biosynthesis</keyword>
<evidence type="ECO:0000256" key="14">
    <source>
        <dbReference type="ARBA" id="ARBA00047683"/>
    </source>
</evidence>
<dbReference type="PANTHER" id="PTHR11236:SF46">
    <property type="entry name" value="ANTHRANILATE SYNTHASE COMPONENT 1"/>
    <property type="match status" value="1"/>
</dbReference>
<evidence type="ECO:0000256" key="15">
    <source>
        <dbReference type="RuleBase" id="RU364045"/>
    </source>
</evidence>
<evidence type="ECO:0000259" key="16">
    <source>
        <dbReference type="Pfam" id="PF00425"/>
    </source>
</evidence>
<dbReference type="InterPro" id="IPR005256">
    <property type="entry name" value="Anth_synth_I_PabB"/>
</dbReference>
<dbReference type="NCBIfam" id="NF010086">
    <property type="entry name" value="PRK13571.1"/>
    <property type="match status" value="1"/>
</dbReference>
<evidence type="ECO:0000256" key="2">
    <source>
        <dbReference type="ARBA" id="ARBA00004873"/>
    </source>
</evidence>
<evidence type="ECO:0000256" key="11">
    <source>
        <dbReference type="ARBA" id="ARBA00023141"/>
    </source>
</evidence>
<dbReference type="InterPro" id="IPR019999">
    <property type="entry name" value="Anth_synth_I-like"/>
</dbReference>
<evidence type="ECO:0000256" key="9">
    <source>
        <dbReference type="ARBA" id="ARBA00022822"/>
    </source>
</evidence>
<evidence type="ECO:0000256" key="8">
    <source>
        <dbReference type="ARBA" id="ARBA00022723"/>
    </source>
</evidence>
<dbReference type="Pfam" id="PF00425">
    <property type="entry name" value="Chorismate_bind"/>
    <property type="match status" value="1"/>
</dbReference>
<keyword evidence="8 15" id="KW-0479">Metal-binding</keyword>
<name>A0A8J2TYW1_9MICO</name>
<comment type="cofactor">
    <cofactor evidence="1 15">
        <name>Mg(2+)</name>
        <dbReference type="ChEBI" id="CHEBI:18420"/>
    </cofactor>
</comment>
<proteinExistence type="inferred from homology"/>
<evidence type="ECO:0000313" key="19">
    <source>
        <dbReference type="Proteomes" id="UP000616114"/>
    </source>
</evidence>
<organism evidence="18 19">
    <name type="scientific">Sediminivirga luteola</name>
    <dbReference type="NCBI Taxonomy" id="1774748"/>
    <lineage>
        <taxon>Bacteria</taxon>
        <taxon>Bacillati</taxon>
        <taxon>Actinomycetota</taxon>
        <taxon>Actinomycetes</taxon>
        <taxon>Micrococcales</taxon>
        <taxon>Brevibacteriaceae</taxon>
        <taxon>Sediminivirga</taxon>
    </lineage>
</organism>
<protein>
    <recommendedName>
        <fullName evidence="6 15">Anthranilate synthase component 1</fullName>
        <ecNumber evidence="5 15">4.1.3.27</ecNumber>
    </recommendedName>
</protein>
<dbReference type="Pfam" id="PF04715">
    <property type="entry name" value="Anth_synt_I_N"/>
    <property type="match status" value="1"/>
</dbReference>
<dbReference type="RefSeq" id="WP_229745077.1">
    <property type="nucleotide sequence ID" value="NZ_BMFY01000008.1"/>
</dbReference>
<keyword evidence="12 15" id="KW-0456">Lyase</keyword>
<evidence type="ECO:0000256" key="1">
    <source>
        <dbReference type="ARBA" id="ARBA00001946"/>
    </source>
</evidence>
<keyword evidence="19" id="KW-1185">Reference proteome</keyword>
<evidence type="ECO:0000256" key="13">
    <source>
        <dbReference type="ARBA" id="ARBA00025634"/>
    </source>
</evidence>
<evidence type="ECO:0000256" key="7">
    <source>
        <dbReference type="ARBA" id="ARBA00022605"/>
    </source>
</evidence>
<dbReference type="AlphaFoldDB" id="A0A8J2TYW1"/>
<dbReference type="SUPFAM" id="SSF56322">
    <property type="entry name" value="ADC synthase"/>
    <property type="match status" value="1"/>
</dbReference>
<dbReference type="GO" id="GO:0046872">
    <property type="term" value="F:metal ion binding"/>
    <property type="evidence" value="ECO:0007669"/>
    <property type="project" value="UniProtKB-KW"/>
</dbReference>
<evidence type="ECO:0000256" key="10">
    <source>
        <dbReference type="ARBA" id="ARBA00022842"/>
    </source>
</evidence>
<evidence type="ECO:0000256" key="3">
    <source>
        <dbReference type="ARBA" id="ARBA00009562"/>
    </source>
</evidence>
<comment type="similarity">
    <text evidence="3 15">Belongs to the anthranilate synthase component I family.</text>
</comment>
<keyword evidence="10 15" id="KW-0460">Magnesium</keyword>
<evidence type="ECO:0000256" key="5">
    <source>
        <dbReference type="ARBA" id="ARBA00012266"/>
    </source>
</evidence>
<evidence type="ECO:0000256" key="12">
    <source>
        <dbReference type="ARBA" id="ARBA00023239"/>
    </source>
</evidence>
<keyword evidence="11 15" id="KW-0057">Aromatic amino acid biosynthesis</keyword>
<comment type="function">
    <text evidence="13 15">Part of a heterotetrameric complex that catalyzes the two-step biosynthesis of anthranilate, an intermediate in the biosynthesis of L-tryptophan. In the first step, the glutamine-binding beta subunit (TrpG) of anthranilate synthase (AS) provides the glutamine amidotransferase activity which generates ammonia as a substrate that, along with chorismate, is used in the second step, catalyzed by the large alpha subunit of AS (TrpE) to produce anthranilate. In the absence of TrpG, TrpE can synthesize anthranilate directly from chorismate and high concentrations of ammonia.</text>
</comment>
<dbReference type="NCBIfam" id="TIGR00564">
    <property type="entry name" value="trpE_most"/>
    <property type="match status" value="1"/>
</dbReference>
<evidence type="ECO:0000259" key="17">
    <source>
        <dbReference type="Pfam" id="PF04715"/>
    </source>
</evidence>
<dbReference type="PRINTS" id="PR00095">
    <property type="entry name" value="ANTSNTHASEI"/>
</dbReference>
<dbReference type="Proteomes" id="UP000616114">
    <property type="component" value="Unassembled WGS sequence"/>
</dbReference>
<evidence type="ECO:0000313" key="18">
    <source>
        <dbReference type="EMBL" id="GGA17898.1"/>
    </source>
</evidence>